<dbReference type="PANTHER" id="PTHR39165:SF1">
    <property type="entry name" value="DUF456 DOMAIN-CONTAINING PROTEIN"/>
    <property type="match status" value="1"/>
</dbReference>
<dbReference type="InterPro" id="IPR007403">
    <property type="entry name" value="DUF456"/>
</dbReference>
<sequence length="165" mass="17854">MEILIFCLAAFLVILGIIGSILPVLPGVPLSWAGLLVLYFIPGLPTDYWFLGITLIIAALIYILNLFIPAMGTKRYGGSRKGMIGATLGLVIGLLTPIPFGIIIGTFLGAFIGEIINRSDSKSAVKAAFGSFVGLLASSFMEFLVAFAFLLLFVYKAWEYHLIIF</sequence>
<dbReference type="Proteomes" id="UP001597131">
    <property type="component" value="Unassembled WGS sequence"/>
</dbReference>
<feature type="transmembrane region" description="Helical" evidence="1">
    <location>
        <begin position="88"/>
        <end position="112"/>
    </location>
</feature>
<name>A0ABW3NPL6_9FLAO</name>
<evidence type="ECO:0000256" key="1">
    <source>
        <dbReference type="SAM" id="Phobius"/>
    </source>
</evidence>
<keyword evidence="1" id="KW-0812">Transmembrane</keyword>
<reference evidence="3" key="1">
    <citation type="journal article" date="2019" name="Int. J. Syst. Evol. Microbiol.">
        <title>The Global Catalogue of Microorganisms (GCM) 10K type strain sequencing project: providing services to taxonomists for standard genome sequencing and annotation.</title>
        <authorList>
            <consortium name="The Broad Institute Genomics Platform"/>
            <consortium name="The Broad Institute Genome Sequencing Center for Infectious Disease"/>
            <person name="Wu L."/>
            <person name="Ma J."/>
        </authorList>
    </citation>
    <scope>NUCLEOTIDE SEQUENCE [LARGE SCALE GENOMIC DNA]</scope>
    <source>
        <strain evidence="3">CCUG 64793</strain>
    </source>
</reference>
<proteinExistence type="predicted"/>
<gene>
    <name evidence="2" type="ORF">ACFQ3Q_03855</name>
</gene>
<dbReference type="PANTHER" id="PTHR39165">
    <property type="entry name" value="IG HYPOTHETICAL 17883"/>
    <property type="match status" value="1"/>
</dbReference>
<keyword evidence="1" id="KW-1133">Transmembrane helix</keyword>
<accession>A0ABW3NPL6</accession>
<feature type="transmembrane region" description="Helical" evidence="1">
    <location>
        <begin position="132"/>
        <end position="155"/>
    </location>
</feature>
<protein>
    <submittedName>
        <fullName evidence="2">DUF456 domain-containing protein</fullName>
    </submittedName>
</protein>
<dbReference type="RefSeq" id="WP_380743098.1">
    <property type="nucleotide sequence ID" value="NZ_JBHTLI010000001.1"/>
</dbReference>
<keyword evidence="3" id="KW-1185">Reference proteome</keyword>
<evidence type="ECO:0000313" key="3">
    <source>
        <dbReference type="Proteomes" id="UP001597131"/>
    </source>
</evidence>
<dbReference type="EMBL" id="JBHTLI010000001">
    <property type="protein sequence ID" value="MFD1094874.1"/>
    <property type="molecule type" value="Genomic_DNA"/>
</dbReference>
<evidence type="ECO:0000313" key="2">
    <source>
        <dbReference type="EMBL" id="MFD1094874.1"/>
    </source>
</evidence>
<organism evidence="2 3">
    <name type="scientific">Salegentibacter chungangensis</name>
    <dbReference type="NCBI Taxonomy" id="1335724"/>
    <lineage>
        <taxon>Bacteria</taxon>
        <taxon>Pseudomonadati</taxon>
        <taxon>Bacteroidota</taxon>
        <taxon>Flavobacteriia</taxon>
        <taxon>Flavobacteriales</taxon>
        <taxon>Flavobacteriaceae</taxon>
        <taxon>Salegentibacter</taxon>
    </lineage>
</organism>
<dbReference type="Pfam" id="PF04306">
    <property type="entry name" value="DUF456"/>
    <property type="match status" value="1"/>
</dbReference>
<keyword evidence="1" id="KW-0472">Membrane</keyword>
<feature type="transmembrane region" description="Helical" evidence="1">
    <location>
        <begin position="49"/>
        <end position="68"/>
    </location>
</feature>
<comment type="caution">
    <text evidence="2">The sequence shown here is derived from an EMBL/GenBank/DDBJ whole genome shotgun (WGS) entry which is preliminary data.</text>
</comment>